<dbReference type="Pfam" id="PF02577">
    <property type="entry name" value="BFN_dom"/>
    <property type="match status" value="1"/>
</dbReference>
<reference evidence="2 3" key="1">
    <citation type="submission" date="2020-02" db="EMBL/GenBank/DDBJ databases">
        <title>Sequencing the genomes of 1000 actinobacteria strains.</title>
        <authorList>
            <person name="Klenk H.-P."/>
        </authorList>
    </citation>
    <scope>NUCLEOTIDE SEQUENCE [LARGE SCALE GENOMIC DNA]</scope>
    <source>
        <strain evidence="2 3">DSM 19609</strain>
    </source>
</reference>
<evidence type="ECO:0000313" key="3">
    <source>
        <dbReference type="Proteomes" id="UP000749311"/>
    </source>
</evidence>
<dbReference type="PROSITE" id="PS51658">
    <property type="entry name" value="BFN"/>
    <property type="match status" value="1"/>
</dbReference>
<dbReference type="RefSeq" id="WP_167166092.1">
    <property type="nucleotide sequence ID" value="NZ_BAAAOO010000015.1"/>
</dbReference>
<dbReference type="InterPro" id="IPR036104">
    <property type="entry name" value="BFN_sf"/>
</dbReference>
<dbReference type="EMBL" id="JAAMOZ010000001">
    <property type="protein sequence ID" value="NIH56846.1"/>
    <property type="molecule type" value="Genomic_DNA"/>
</dbReference>
<name>A0ABX0SJK5_9ACTN</name>
<dbReference type="Gene3D" id="3.10.690.10">
    <property type="entry name" value="Bifunctional nuclease domain"/>
    <property type="match status" value="1"/>
</dbReference>
<dbReference type="PANTHER" id="PTHR15160:SF1">
    <property type="entry name" value="VON HIPPEL-LINDAU DISEASE TUMOR SUPPRESSOR"/>
    <property type="match status" value="1"/>
</dbReference>
<dbReference type="PANTHER" id="PTHR15160">
    <property type="entry name" value="VON HIPPEL-LINDAU PROTEIN"/>
    <property type="match status" value="1"/>
</dbReference>
<proteinExistence type="predicted"/>
<organism evidence="2 3">
    <name type="scientific">Brooklawnia cerclae</name>
    <dbReference type="NCBI Taxonomy" id="349934"/>
    <lineage>
        <taxon>Bacteria</taxon>
        <taxon>Bacillati</taxon>
        <taxon>Actinomycetota</taxon>
        <taxon>Actinomycetes</taxon>
        <taxon>Propionibacteriales</taxon>
        <taxon>Propionibacteriaceae</taxon>
        <taxon>Brooklawnia</taxon>
    </lineage>
</organism>
<feature type="domain" description="BFN" evidence="1">
    <location>
        <begin position="1"/>
        <end position="128"/>
    </location>
</feature>
<gene>
    <name evidence="2" type="ORF">FB473_001491</name>
</gene>
<dbReference type="SUPFAM" id="SSF103256">
    <property type="entry name" value="Hypothetical protein TM0160"/>
    <property type="match status" value="1"/>
</dbReference>
<accession>A0ABX0SJK5</accession>
<dbReference type="Proteomes" id="UP000749311">
    <property type="component" value="Unassembled WGS sequence"/>
</dbReference>
<dbReference type="InterPro" id="IPR003729">
    <property type="entry name" value="Bi_nuclease_dom"/>
</dbReference>
<evidence type="ECO:0000259" key="1">
    <source>
        <dbReference type="PROSITE" id="PS51658"/>
    </source>
</evidence>
<keyword evidence="3" id="KW-1185">Reference proteome</keyword>
<evidence type="ECO:0000313" key="2">
    <source>
        <dbReference type="EMBL" id="NIH56846.1"/>
    </source>
</evidence>
<comment type="caution">
    <text evidence="2">The sequence shown here is derived from an EMBL/GenBank/DDBJ whole genome shotgun (WGS) entry which is preliminary data.</text>
</comment>
<protein>
    <recommendedName>
        <fullName evidence="1">BFN domain-containing protein</fullName>
    </recommendedName>
</protein>
<sequence>MVELDVMGVRVEVPSNAPVLLLKEAGGRRYLSIWIGAPEASAIVNALEGVVPARPMTHDLIAEILSELGATEMEGRITAMDDGTFYAELVVDGHTISARPSDVVAVALRSGFKITCAPELLDEVGVELFEPAEDEVEKFREFLDTITPDDFEH</sequence>